<evidence type="ECO:0000313" key="2">
    <source>
        <dbReference type="Proteomes" id="UP000515162"/>
    </source>
</evidence>
<gene>
    <name evidence="3" type="primary">LOC117144618</name>
</gene>
<evidence type="ECO:0000313" key="3">
    <source>
        <dbReference type="RefSeq" id="XP_033165804.1"/>
    </source>
</evidence>
<evidence type="ECO:0000256" key="1">
    <source>
        <dbReference type="SAM" id="MobiDB-lite"/>
    </source>
</evidence>
<feature type="region of interest" description="Disordered" evidence="1">
    <location>
        <begin position="1"/>
        <end position="59"/>
    </location>
</feature>
<feature type="compositionally biased region" description="Low complexity" evidence="1">
    <location>
        <begin position="20"/>
        <end position="37"/>
    </location>
</feature>
<sequence>MPENPSAKSAPRPLTSIKGTRPSTSSSNPTSSRNRPTGTGVARPPLPNAHDRIWKIMKM</sequence>
<keyword evidence="2" id="KW-1185">Reference proteome</keyword>
<name>A0A6P8KPG0_DROMA</name>
<accession>A0A6P8KPG0</accession>
<dbReference type="Proteomes" id="UP000515162">
    <property type="component" value="Chromosome 3R"/>
</dbReference>
<protein>
    <submittedName>
        <fullName evidence="3">Uncharacterized protein LOC117144618</fullName>
    </submittedName>
</protein>
<dbReference type="AlphaFoldDB" id="A0A6P8KPG0"/>
<dbReference type="RefSeq" id="XP_033165804.1">
    <property type="nucleotide sequence ID" value="XM_033309913.1"/>
</dbReference>
<reference evidence="3" key="1">
    <citation type="submission" date="2025-08" db="UniProtKB">
        <authorList>
            <consortium name="RefSeq"/>
        </authorList>
    </citation>
    <scope>IDENTIFICATION</scope>
    <source>
        <strain evidence="3">Mau12</strain>
        <tissue evidence="3">Whole Body</tissue>
    </source>
</reference>
<organism evidence="2 3">
    <name type="scientific">Drosophila mauritiana</name>
    <name type="common">Fruit fly</name>
    <dbReference type="NCBI Taxonomy" id="7226"/>
    <lineage>
        <taxon>Eukaryota</taxon>
        <taxon>Metazoa</taxon>
        <taxon>Ecdysozoa</taxon>
        <taxon>Arthropoda</taxon>
        <taxon>Hexapoda</taxon>
        <taxon>Insecta</taxon>
        <taxon>Pterygota</taxon>
        <taxon>Neoptera</taxon>
        <taxon>Endopterygota</taxon>
        <taxon>Diptera</taxon>
        <taxon>Brachycera</taxon>
        <taxon>Muscomorpha</taxon>
        <taxon>Ephydroidea</taxon>
        <taxon>Drosophilidae</taxon>
        <taxon>Drosophila</taxon>
        <taxon>Sophophora</taxon>
    </lineage>
</organism>
<feature type="compositionally biased region" description="Basic and acidic residues" evidence="1">
    <location>
        <begin position="49"/>
        <end position="59"/>
    </location>
</feature>
<proteinExistence type="predicted"/>
<dbReference type="GeneID" id="117144618"/>